<dbReference type="SUPFAM" id="SSF48371">
    <property type="entry name" value="ARM repeat"/>
    <property type="match status" value="1"/>
</dbReference>
<dbReference type="SMART" id="SM01297">
    <property type="entry name" value="KAP"/>
    <property type="match status" value="1"/>
</dbReference>
<comment type="caution">
    <text evidence="2">The sequence shown here is derived from an EMBL/GenBank/DDBJ whole genome shotgun (WGS) entry which is preliminary data.</text>
</comment>
<dbReference type="GO" id="GO:0035869">
    <property type="term" value="C:ciliary transition zone"/>
    <property type="evidence" value="ECO:0007669"/>
    <property type="project" value="TreeGrafter"/>
</dbReference>
<feature type="non-terminal residue" evidence="2">
    <location>
        <position position="1"/>
    </location>
</feature>
<accession>A0AA36D4N4</accession>
<dbReference type="InterPro" id="IPR000225">
    <property type="entry name" value="Armadillo"/>
</dbReference>
<evidence type="ECO:0008006" key="4">
    <source>
        <dbReference type="Google" id="ProtNLM"/>
    </source>
</evidence>
<evidence type="ECO:0000256" key="1">
    <source>
        <dbReference type="SAM" id="MobiDB-lite"/>
    </source>
</evidence>
<protein>
    <recommendedName>
        <fullName evidence="4">Kinesin-associated protein 3</fullName>
    </recommendedName>
</protein>
<dbReference type="Pfam" id="PF05804">
    <property type="entry name" value="KAP"/>
    <property type="match status" value="1"/>
</dbReference>
<dbReference type="InterPro" id="IPR011989">
    <property type="entry name" value="ARM-like"/>
</dbReference>
<dbReference type="GO" id="GO:0019894">
    <property type="term" value="F:kinesin binding"/>
    <property type="evidence" value="ECO:0007669"/>
    <property type="project" value="InterPro"/>
</dbReference>
<proteinExistence type="predicted"/>
<dbReference type="GO" id="GO:0044782">
    <property type="term" value="P:cilium organization"/>
    <property type="evidence" value="ECO:0007669"/>
    <property type="project" value="TreeGrafter"/>
</dbReference>
<dbReference type="GO" id="GO:0016939">
    <property type="term" value="C:kinesin II complex"/>
    <property type="evidence" value="ECO:0007669"/>
    <property type="project" value="TreeGrafter"/>
</dbReference>
<dbReference type="PANTHER" id="PTHR15605:SF2">
    <property type="entry name" value="KINESIN-ASSOCIATED PROTEIN 3"/>
    <property type="match status" value="1"/>
</dbReference>
<dbReference type="GO" id="GO:0005930">
    <property type="term" value="C:axoneme"/>
    <property type="evidence" value="ECO:0007669"/>
    <property type="project" value="TreeGrafter"/>
</dbReference>
<feature type="compositionally biased region" description="Polar residues" evidence="1">
    <location>
        <begin position="90"/>
        <end position="103"/>
    </location>
</feature>
<dbReference type="Gene3D" id="1.25.10.10">
    <property type="entry name" value="Leucine-rich Repeat Variant"/>
    <property type="match status" value="1"/>
</dbReference>
<name>A0AA36D4N4_9BILA</name>
<reference evidence="2" key="1">
    <citation type="submission" date="2023-06" db="EMBL/GenBank/DDBJ databases">
        <authorList>
            <person name="Delattre M."/>
        </authorList>
    </citation>
    <scope>NUCLEOTIDE SEQUENCE</scope>
    <source>
        <strain evidence="2">AF72</strain>
    </source>
</reference>
<dbReference type="InterPro" id="IPR016024">
    <property type="entry name" value="ARM-type_fold"/>
</dbReference>
<evidence type="ECO:0000313" key="2">
    <source>
        <dbReference type="EMBL" id="CAJ0580815.1"/>
    </source>
</evidence>
<sequence>MTSHENYLSIDPHPIEQALILKFLQPSQSNGNVRQKLVTFRELTDAVDLKELANEVQAQCPEIPDGMRPELEHSLRYLQKRKNALRTRDNSVSQDSRPMTASTASMDKVEEYMELFYEEINDKTRGAASILELAACPANLQDLVANESLIGALVRIFREDWKKSFELATNIVRIFVHISYYENFHEQITQHKMGALCMTAIEHELKRGELWAVEINRDEQTAKKYRLALKKQQILIAACVALLNNLSNDIAVQQKMIKRDILPLLIKSLDLKETPQLQLATTQFLLKLSIFSENKTALEQDAVMDKLIGLVTLSDEEVRKQAIRILFNLSFDEKNRLRMVQAGLVTHISPLIQKSYALNLLYQLTINDDAKAMVTYTDAIQLLMSDLLSGQASDVAKAVLINACIEKRNAQLVCGPRGEGLDLLLEQAQESRDLLVLKIVRNISSHSGPTQEHFLKWLPQLIEVMKEDALSPAEEKSAYALEAVGVIATNVSADWASLCQTHQLVPWMSKVLLEQKKEREPLQLQLVILCGSMATQIAAARLLVPLLETFLKLLHLMQEDDELVVQLLYLFLQLIRHKELSERLMGRQSVLGDYVIDLMHDKNEAIREMCETALVIIGEHSIEWARRIATQRFRWHNAQWLETVETNGVENLLDDHLEEEEEWKRQVIFDDHLIDDDEEERLF</sequence>
<evidence type="ECO:0000313" key="3">
    <source>
        <dbReference type="Proteomes" id="UP001177023"/>
    </source>
</evidence>
<keyword evidence="3" id="KW-1185">Reference proteome</keyword>
<gene>
    <name evidence="2" type="ORF">MSPICULIGERA_LOCUS18997</name>
</gene>
<dbReference type="Proteomes" id="UP001177023">
    <property type="component" value="Unassembled WGS sequence"/>
</dbReference>
<dbReference type="PANTHER" id="PTHR15605">
    <property type="entry name" value="KINESIN-ASSOCIATED PROTEINS"/>
    <property type="match status" value="1"/>
</dbReference>
<dbReference type="EMBL" id="CATQJA010002662">
    <property type="protein sequence ID" value="CAJ0580815.1"/>
    <property type="molecule type" value="Genomic_DNA"/>
</dbReference>
<organism evidence="2 3">
    <name type="scientific">Mesorhabditis spiculigera</name>
    <dbReference type="NCBI Taxonomy" id="96644"/>
    <lineage>
        <taxon>Eukaryota</taxon>
        <taxon>Metazoa</taxon>
        <taxon>Ecdysozoa</taxon>
        <taxon>Nematoda</taxon>
        <taxon>Chromadorea</taxon>
        <taxon>Rhabditida</taxon>
        <taxon>Rhabditina</taxon>
        <taxon>Rhabditomorpha</taxon>
        <taxon>Rhabditoidea</taxon>
        <taxon>Rhabditidae</taxon>
        <taxon>Mesorhabditinae</taxon>
        <taxon>Mesorhabditis</taxon>
    </lineage>
</organism>
<dbReference type="GO" id="GO:0007018">
    <property type="term" value="P:microtubule-based movement"/>
    <property type="evidence" value="ECO:0007669"/>
    <property type="project" value="TreeGrafter"/>
</dbReference>
<dbReference type="InterPro" id="IPR008658">
    <property type="entry name" value="KAP3"/>
</dbReference>
<dbReference type="AlphaFoldDB" id="A0AA36D4N4"/>
<dbReference type="SMART" id="SM00185">
    <property type="entry name" value="ARM"/>
    <property type="match status" value="2"/>
</dbReference>
<feature type="region of interest" description="Disordered" evidence="1">
    <location>
        <begin position="84"/>
        <end position="103"/>
    </location>
</feature>